<dbReference type="GO" id="GO:0045277">
    <property type="term" value="C:respiratory chain complex IV"/>
    <property type="evidence" value="ECO:0007669"/>
    <property type="project" value="InterPro"/>
</dbReference>
<dbReference type="AlphaFoldDB" id="A0A2I0HUR2"/>
<dbReference type="InterPro" id="IPR003213">
    <property type="entry name" value="Cyt_c_oxidase_su6B"/>
</dbReference>
<accession>A0A2I0HUR2</accession>
<evidence type="ECO:0000313" key="3">
    <source>
        <dbReference type="EMBL" id="PKI35006.1"/>
    </source>
</evidence>
<evidence type="ECO:0000256" key="1">
    <source>
        <dbReference type="ARBA" id="ARBA00004173"/>
    </source>
</evidence>
<sequence>MLLLLTKLLLRRSKRLQLLQVASRRLLKRARRETQVETAPGRFFASLPPTKQDIASLNTLSTIVSPSCVAAKGEGAPECDKFAKYYPSLCPWEWAGHRACESVQDGIDRTASTTAAGVASNEWPGQRQELVWVNLRLGSIAVNYPTCERSYYFIQLSRNPRS</sequence>
<dbReference type="InterPro" id="IPR036549">
    <property type="entry name" value="CX6/COA6-like_sf"/>
</dbReference>
<name>A0A2I0HUR2_PUNGR</name>
<evidence type="ECO:0000256" key="2">
    <source>
        <dbReference type="ARBA" id="ARBA00023128"/>
    </source>
</evidence>
<dbReference type="EMBL" id="PGOL01005510">
    <property type="protein sequence ID" value="PKI35006.1"/>
    <property type="molecule type" value="Genomic_DNA"/>
</dbReference>
<keyword evidence="2" id="KW-0496">Mitochondrion</keyword>
<reference evidence="3 4" key="1">
    <citation type="submission" date="2017-11" db="EMBL/GenBank/DDBJ databases">
        <title>De-novo sequencing of pomegranate (Punica granatum L.) genome.</title>
        <authorList>
            <person name="Akparov Z."/>
            <person name="Amiraslanov A."/>
            <person name="Hajiyeva S."/>
            <person name="Abbasov M."/>
            <person name="Kaur K."/>
            <person name="Hamwieh A."/>
            <person name="Solovyev V."/>
            <person name="Salamov A."/>
            <person name="Braich B."/>
            <person name="Kosarev P."/>
            <person name="Mahmoud A."/>
            <person name="Hajiyev E."/>
            <person name="Babayeva S."/>
            <person name="Izzatullayeva V."/>
            <person name="Mammadov A."/>
            <person name="Mammadov A."/>
            <person name="Sharifova S."/>
            <person name="Ojaghi J."/>
            <person name="Eynullazada K."/>
            <person name="Bayramov B."/>
            <person name="Abdulazimova A."/>
            <person name="Shahmuradov I."/>
        </authorList>
    </citation>
    <scope>NUCLEOTIDE SEQUENCE [LARGE SCALE GENOMIC DNA]</scope>
    <source>
        <strain evidence="4">cv. AG2017</strain>
        <tissue evidence="3">Leaf</tissue>
    </source>
</reference>
<comment type="subcellular location">
    <subcellularLocation>
        <location evidence="1">Mitochondrion</location>
    </subcellularLocation>
</comment>
<dbReference type="STRING" id="22663.A0A2I0HUR2"/>
<keyword evidence="4" id="KW-1185">Reference proteome</keyword>
<dbReference type="SUPFAM" id="SSF47694">
    <property type="entry name" value="Cytochrome c oxidase subunit h"/>
    <property type="match status" value="1"/>
</dbReference>
<protein>
    <submittedName>
        <fullName evidence="3">Uncharacterized protein</fullName>
    </submittedName>
</protein>
<proteinExistence type="predicted"/>
<comment type="caution">
    <text evidence="3">The sequence shown here is derived from an EMBL/GenBank/DDBJ whole genome shotgun (WGS) entry which is preliminary data.</text>
</comment>
<dbReference type="PANTHER" id="PTHR46281:SF2">
    <property type="entry name" value="CYTOCHROME C OXIDASE SUBUNIT 6B-1"/>
    <property type="match status" value="1"/>
</dbReference>
<gene>
    <name evidence="3" type="ORF">CRG98_044591</name>
</gene>
<dbReference type="Proteomes" id="UP000233551">
    <property type="component" value="Unassembled WGS sequence"/>
</dbReference>
<dbReference type="PANTHER" id="PTHR46281">
    <property type="entry name" value="CYTOCHROME C OXIDASE SUBUNIT 6B"/>
    <property type="match status" value="1"/>
</dbReference>
<organism evidence="3 4">
    <name type="scientific">Punica granatum</name>
    <name type="common">Pomegranate</name>
    <dbReference type="NCBI Taxonomy" id="22663"/>
    <lineage>
        <taxon>Eukaryota</taxon>
        <taxon>Viridiplantae</taxon>
        <taxon>Streptophyta</taxon>
        <taxon>Embryophyta</taxon>
        <taxon>Tracheophyta</taxon>
        <taxon>Spermatophyta</taxon>
        <taxon>Magnoliopsida</taxon>
        <taxon>eudicotyledons</taxon>
        <taxon>Gunneridae</taxon>
        <taxon>Pentapetalae</taxon>
        <taxon>rosids</taxon>
        <taxon>malvids</taxon>
        <taxon>Myrtales</taxon>
        <taxon>Lythraceae</taxon>
        <taxon>Punica</taxon>
    </lineage>
</organism>
<dbReference type="GO" id="GO:0005739">
    <property type="term" value="C:mitochondrion"/>
    <property type="evidence" value="ECO:0007669"/>
    <property type="project" value="UniProtKB-SubCell"/>
</dbReference>
<evidence type="ECO:0000313" key="4">
    <source>
        <dbReference type="Proteomes" id="UP000233551"/>
    </source>
</evidence>